<proteinExistence type="predicted"/>
<gene>
    <name evidence="1" type="ORF">I551_8203</name>
</gene>
<sequence>GQHLVELIAGQLGDRVSANTAAVCTTAVKRCCVGTELTRAASASGR</sequence>
<evidence type="ECO:0000313" key="2">
    <source>
        <dbReference type="Proteomes" id="UP000020681"/>
    </source>
</evidence>
<protein>
    <submittedName>
        <fullName evidence="1">Uncharacterized protein</fullName>
    </submittedName>
</protein>
<organism evidence="1 2">
    <name type="scientific">Mycobacterium ulcerans str. Harvey</name>
    <dbReference type="NCBI Taxonomy" id="1299332"/>
    <lineage>
        <taxon>Bacteria</taxon>
        <taxon>Bacillati</taxon>
        <taxon>Actinomycetota</taxon>
        <taxon>Actinomycetes</taxon>
        <taxon>Mycobacteriales</taxon>
        <taxon>Mycobacteriaceae</taxon>
        <taxon>Mycobacterium</taxon>
        <taxon>Mycobacterium ulcerans group</taxon>
    </lineage>
</organism>
<accession>A0ABN0QKZ8</accession>
<dbReference type="Proteomes" id="UP000020681">
    <property type="component" value="Unassembled WGS sequence"/>
</dbReference>
<feature type="non-terminal residue" evidence="1">
    <location>
        <position position="1"/>
    </location>
</feature>
<dbReference type="EMBL" id="JAOL01000196">
    <property type="protein sequence ID" value="EUA85342.1"/>
    <property type="molecule type" value="Genomic_DNA"/>
</dbReference>
<keyword evidence="2" id="KW-1185">Reference proteome</keyword>
<name>A0ABN0QKZ8_MYCUL</name>
<evidence type="ECO:0000313" key="1">
    <source>
        <dbReference type="EMBL" id="EUA85342.1"/>
    </source>
</evidence>
<comment type="caution">
    <text evidence="1">The sequence shown here is derived from an EMBL/GenBank/DDBJ whole genome shotgun (WGS) entry which is preliminary data.</text>
</comment>
<reference evidence="1 2" key="1">
    <citation type="submission" date="2014-01" db="EMBL/GenBank/DDBJ databases">
        <authorList>
            <person name="Dobos K."/>
            <person name="Lenaerts A."/>
            <person name="Ordway D."/>
            <person name="DeGroote M.A."/>
            <person name="Parker T."/>
            <person name="Sizemore C."/>
            <person name="Tallon L.J."/>
            <person name="Sadzewicz L.K."/>
            <person name="Sengamalay N."/>
            <person name="Fraser C.M."/>
            <person name="Hine E."/>
            <person name="Shefchek K.A."/>
            <person name="Das S.P."/>
            <person name="Tettelin H."/>
        </authorList>
    </citation>
    <scope>NUCLEOTIDE SEQUENCE [LARGE SCALE GENOMIC DNA]</scope>
    <source>
        <strain evidence="1 2">Harvey</strain>
    </source>
</reference>